<dbReference type="AlphaFoldDB" id="A0A0V7ZYV0"/>
<name>A0A0V7ZYV0_9CYAN</name>
<protein>
    <recommendedName>
        <fullName evidence="2">Beta-lactamase class A catalytic domain-containing protein</fullName>
    </recommendedName>
</protein>
<dbReference type="Gene3D" id="3.40.710.10">
    <property type="entry name" value="DD-peptidase/beta-lactamase superfamily"/>
    <property type="match status" value="1"/>
</dbReference>
<feature type="domain" description="Beta-lactamase class A catalytic" evidence="2">
    <location>
        <begin position="167"/>
        <end position="261"/>
    </location>
</feature>
<sequence>MFSRFCLTIFSAIFLFSGSLVFPASAKAVVNLPPQYLAETIVQNQTSAETISPKIALERLFTAKEIKSDWFAPIFVNQIPVEQVKLIIADIKKQLGTYQEVKQNGSDYLIILSKGSVPTKIVLNSKKQITGLLFQAPKLNIGSLEKALAEFKALPGKVSFLVKEDESTLADLNSKNPLAVGSAFKLAVLQALQQEITLGKRSWSDVVTFNAESKSLPSGILHNWPDGSPVTIQTLAILMISVSDNTATDILINLLGKESLELISPRNRPFLTTRELFVLKGSQNRKLLGDYRKGDLAKRKSLLVELAKFPLPDVREFEGTNPVAIDSLEWNGTKKSHKLCKISTIAFQAI</sequence>
<dbReference type="OrthoDB" id="9775096at2"/>
<dbReference type="Pfam" id="PF13354">
    <property type="entry name" value="Beta-lactamase2"/>
    <property type="match status" value="1"/>
</dbReference>
<keyword evidence="5" id="KW-1185">Reference proteome</keyword>
<evidence type="ECO:0000259" key="2">
    <source>
        <dbReference type="Pfam" id="PF13354"/>
    </source>
</evidence>
<comment type="caution">
    <text evidence="3">The sequence shown here is derived from an EMBL/GenBank/DDBJ whole genome shotgun (WGS) entry which is preliminary data.</text>
</comment>
<dbReference type="EMBL" id="LMTZ01000023">
    <property type="protein sequence ID" value="KST69503.1"/>
    <property type="molecule type" value="Genomic_DNA"/>
</dbReference>
<evidence type="ECO:0000313" key="4">
    <source>
        <dbReference type="EMBL" id="KST69531.1"/>
    </source>
</evidence>
<dbReference type="EMBL" id="LMTZ01000021">
    <property type="protein sequence ID" value="KST69531.1"/>
    <property type="molecule type" value="Genomic_DNA"/>
</dbReference>
<dbReference type="InterPro" id="IPR000871">
    <property type="entry name" value="Beta-lactam_class-A"/>
</dbReference>
<feature type="signal peptide" evidence="1">
    <location>
        <begin position="1"/>
        <end position="26"/>
    </location>
</feature>
<evidence type="ECO:0000313" key="5">
    <source>
        <dbReference type="Proteomes" id="UP000053372"/>
    </source>
</evidence>
<dbReference type="GO" id="GO:0030655">
    <property type="term" value="P:beta-lactam antibiotic catabolic process"/>
    <property type="evidence" value="ECO:0007669"/>
    <property type="project" value="InterPro"/>
</dbReference>
<dbReference type="PANTHER" id="PTHR35333">
    <property type="entry name" value="BETA-LACTAMASE"/>
    <property type="match status" value="1"/>
</dbReference>
<reference evidence="3 5" key="1">
    <citation type="journal article" date="2015" name="Genome Announc.">
        <title>Draft Genome of the Euendolithic (true boring) Cyanobacterium Mastigocoleus testarum strain BC008.</title>
        <authorList>
            <person name="Guida B.S."/>
            <person name="Garcia-Pichel F."/>
        </authorList>
    </citation>
    <scope>NUCLEOTIDE SEQUENCE [LARGE SCALE GENOMIC DNA]</scope>
    <source>
        <strain evidence="3 5">BC008</strain>
    </source>
</reference>
<accession>A0A0V7ZYV0</accession>
<dbReference type="GO" id="GO:0046677">
    <property type="term" value="P:response to antibiotic"/>
    <property type="evidence" value="ECO:0007669"/>
    <property type="project" value="InterPro"/>
</dbReference>
<keyword evidence="1" id="KW-0732">Signal</keyword>
<dbReference type="PANTHER" id="PTHR35333:SF5">
    <property type="entry name" value="CONSERVED LIPOPROTEIN LPQF-RELATED"/>
    <property type="match status" value="1"/>
</dbReference>
<feature type="chain" id="PRO_5007439076" description="Beta-lactamase class A catalytic domain-containing protein" evidence="1">
    <location>
        <begin position="27"/>
        <end position="350"/>
    </location>
</feature>
<dbReference type="SUPFAM" id="SSF56601">
    <property type="entry name" value="beta-lactamase/transpeptidase-like"/>
    <property type="match status" value="1"/>
</dbReference>
<proteinExistence type="predicted"/>
<dbReference type="Proteomes" id="UP000053372">
    <property type="component" value="Unassembled WGS sequence"/>
</dbReference>
<organism evidence="3 5">
    <name type="scientific">Mastigocoleus testarum BC008</name>
    <dbReference type="NCBI Taxonomy" id="371196"/>
    <lineage>
        <taxon>Bacteria</taxon>
        <taxon>Bacillati</taxon>
        <taxon>Cyanobacteriota</taxon>
        <taxon>Cyanophyceae</taxon>
        <taxon>Nostocales</taxon>
        <taxon>Hapalosiphonaceae</taxon>
        <taxon>Mastigocoleus</taxon>
    </lineage>
</organism>
<gene>
    <name evidence="3" type="ORF">BC008_04175</name>
    <name evidence="4" type="ORF">BC008_04315</name>
</gene>
<evidence type="ECO:0000313" key="3">
    <source>
        <dbReference type="EMBL" id="KST69503.1"/>
    </source>
</evidence>
<evidence type="ECO:0000256" key="1">
    <source>
        <dbReference type="SAM" id="SignalP"/>
    </source>
</evidence>
<dbReference type="InterPro" id="IPR012338">
    <property type="entry name" value="Beta-lactam/transpept-like"/>
</dbReference>
<dbReference type="InterPro" id="IPR045155">
    <property type="entry name" value="Beta-lactam_cat"/>
</dbReference>
<dbReference type="GO" id="GO:0008800">
    <property type="term" value="F:beta-lactamase activity"/>
    <property type="evidence" value="ECO:0007669"/>
    <property type="project" value="InterPro"/>
</dbReference>
<dbReference type="RefSeq" id="WP_058183277.1">
    <property type="nucleotide sequence ID" value="NZ_LMTZ01000021.1"/>
</dbReference>